<protein>
    <submittedName>
        <fullName evidence="3">28S ribosomal protein S27, mitochondrial-like</fullName>
    </submittedName>
</protein>
<dbReference type="Pfam" id="PF10037">
    <property type="entry name" value="MRP-S27"/>
    <property type="match status" value="1"/>
</dbReference>
<gene>
    <name evidence="3" type="primary">LOC106469089</name>
</gene>
<proteinExistence type="predicted"/>
<dbReference type="Proteomes" id="UP000694941">
    <property type="component" value="Unplaced"/>
</dbReference>
<dbReference type="RefSeq" id="XP_013784998.1">
    <property type="nucleotide sequence ID" value="XM_013929544.2"/>
</dbReference>
<reference evidence="3" key="1">
    <citation type="submission" date="2025-08" db="UniProtKB">
        <authorList>
            <consortium name="RefSeq"/>
        </authorList>
    </citation>
    <scope>IDENTIFICATION</scope>
    <source>
        <tissue evidence="3">Muscle</tissue>
    </source>
</reference>
<evidence type="ECO:0000313" key="2">
    <source>
        <dbReference type="Proteomes" id="UP000694941"/>
    </source>
</evidence>
<dbReference type="PANTHER" id="PTHR21393:SF0">
    <property type="entry name" value="SMALL RIBOSOMAL SUBUNIT PROTEIN MS27"/>
    <property type="match status" value="1"/>
</dbReference>
<dbReference type="GeneID" id="106469089"/>
<accession>A0ABM1BMH7</accession>
<name>A0ABM1BMH7_LIMPO</name>
<keyword evidence="2" id="KW-1185">Reference proteome</keyword>
<sequence length="463" mass="55418">MAFIVELSRVRVLSLRYSGKFLLYRFQNFRHSSLRHLLSSSYYCEEAWKERLKSTVFKELNMEEYLAELDKKFSSKRKVSAVDIDLFANHVQEEEQLEHLESVIHRFRRTPNTLHMLESTPCAVIRAFLQFGHYDSLLKILNDRINYGIFPDYYCYNILMDVFLKKQNYRDAAKIASLMMLQEDFNHPISCILALYSCHMYLRDPQPEPWDTELGKEEETKEEDEEEVFIRVPYIRNPFYDDHFDIKDPKYLIGKTLYLAGKEHNSILGRTYQLVGLGMYEKWEKAEKLLSEFLNLLESQPVLLQEGVSKFRELLQANLDDETNERRQFKSSIESKLQTLESKGCVSSEDCHKLMNQMLEDVTKYEDDDIQGQKMLFKEWEQKRKVFLTQQIEEYLREKSVKAIEEKKKELSEKEELLFFFENWDKHEMELAEVEKLEEKQKGLKYEEEYIPPEIPRPKYQSN</sequence>
<comment type="subcellular location">
    <subcellularLocation>
        <location evidence="1">Mitochondrion</location>
    </subcellularLocation>
</comment>
<organism evidence="2 3">
    <name type="scientific">Limulus polyphemus</name>
    <name type="common">Atlantic horseshoe crab</name>
    <dbReference type="NCBI Taxonomy" id="6850"/>
    <lineage>
        <taxon>Eukaryota</taxon>
        <taxon>Metazoa</taxon>
        <taxon>Ecdysozoa</taxon>
        <taxon>Arthropoda</taxon>
        <taxon>Chelicerata</taxon>
        <taxon>Merostomata</taxon>
        <taxon>Xiphosura</taxon>
        <taxon>Limulidae</taxon>
        <taxon>Limulus</taxon>
    </lineage>
</organism>
<dbReference type="InterPro" id="IPR034913">
    <property type="entry name" value="mS27/PTCD2"/>
</dbReference>
<dbReference type="InterPro" id="IPR019266">
    <property type="entry name" value="Ribosomal_mS27"/>
</dbReference>
<dbReference type="PANTHER" id="PTHR21393">
    <property type="entry name" value="MITOCHONDRIAL 28S RIBOSOMAL PROTEIN S27"/>
    <property type="match status" value="1"/>
</dbReference>
<evidence type="ECO:0000313" key="3">
    <source>
        <dbReference type="RefSeq" id="XP_013784998.1"/>
    </source>
</evidence>
<evidence type="ECO:0000256" key="1">
    <source>
        <dbReference type="ARBA" id="ARBA00004173"/>
    </source>
</evidence>
<dbReference type="Gene3D" id="1.25.40.10">
    <property type="entry name" value="Tetratricopeptide repeat domain"/>
    <property type="match status" value="1"/>
</dbReference>
<dbReference type="InterPro" id="IPR011990">
    <property type="entry name" value="TPR-like_helical_dom_sf"/>
</dbReference>